<keyword evidence="2 3" id="KW-0732">Signal</keyword>
<proteinExistence type="inferred from homology"/>
<evidence type="ECO:0000256" key="2">
    <source>
        <dbReference type="ARBA" id="ARBA00022729"/>
    </source>
</evidence>
<evidence type="ECO:0000313" key="4">
    <source>
        <dbReference type="EMBL" id="PAP74596.1"/>
    </source>
</evidence>
<dbReference type="Gene3D" id="2.60.40.2500">
    <property type="match status" value="1"/>
</dbReference>
<keyword evidence="5" id="KW-1185">Reference proteome</keyword>
<dbReference type="Pfam" id="PF03524">
    <property type="entry name" value="CagX"/>
    <property type="match status" value="1"/>
</dbReference>
<feature type="chain" id="PRO_5012809073" description="P-type conjugative transfer protein TrbG" evidence="3">
    <location>
        <begin position="27"/>
        <end position="361"/>
    </location>
</feature>
<protein>
    <recommendedName>
        <fullName evidence="6">P-type conjugative transfer protein TrbG</fullName>
    </recommendedName>
</protein>
<dbReference type="RefSeq" id="WP_095512561.1">
    <property type="nucleotide sequence ID" value="NZ_MQWD01000005.1"/>
</dbReference>
<dbReference type="InterPro" id="IPR033645">
    <property type="entry name" value="VirB9/CagX/TrbG_C"/>
</dbReference>
<evidence type="ECO:0008006" key="6">
    <source>
        <dbReference type="Google" id="ProtNLM"/>
    </source>
</evidence>
<name>A0A271ITN9_9BACT</name>
<dbReference type="InterPro" id="IPR010258">
    <property type="entry name" value="Conjugal_tfr_TrbG/VirB9/CagX"/>
</dbReference>
<gene>
    <name evidence="4" type="ORF">BSZ37_20680</name>
</gene>
<dbReference type="EMBL" id="MQWD01000005">
    <property type="protein sequence ID" value="PAP74596.1"/>
    <property type="molecule type" value="Genomic_DNA"/>
</dbReference>
<feature type="signal peptide" evidence="3">
    <location>
        <begin position="1"/>
        <end position="26"/>
    </location>
</feature>
<reference evidence="4 5" key="1">
    <citation type="submission" date="2016-11" db="EMBL/GenBank/DDBJ databases">
        <title>Study of marine rhodopsin-containing bacteria.</title>
        <authorList>
            <person name="Yoshizawa S."/>
            <person name="Kumagai Y."/>
            <person name="Kogure K."/>
        </authorList>
    </citation>
    <scope>NUCLEOTIDE SEQUENCE [LARGE SCALE GENOMIC DNA]</scope>
    <source>
        <strain evidence="4 5">SAORIC-28</strain>
    </source>
</reference>
<organism evidence="4 5">
    <name type="scientific">Rubrivirga marina</name>
    <dbReference type="NCBI Taxonomy" id="1196024"/>
    <lineage>
        <taxon>Bacteria</taxon>
        <taxon>Pseudomonadati</taxon>
        <taxon>Rhodothermota</taxon>
        <taxon>Rhodothermia</taxon>
        <taxon>Rhodothermales</taxon>
        <taxon>Rubricoccaceae</taxon>
        <taxon>Rubrivirga</taxon>
    </lineage>
</organism>
<dbReference type="CDD" id="cd06911">
    <property type="entry name" value="VirB9_CagX_TrbG"/>
    <property type="match status" value="1"/>
</dbReference>
<evidence type="ECO:0000256" key="3">
    <source>
        <dbReference type="SAM" id="SignalP"/>
    </source>
</evidence>
<evidence type="ECO:0000313" key="5">
    <source>
        <dbReference type="Proteomes" id="UP000216339"/>
    </source>
</evidence>
<sequence length="361" mass="38150">MPRTPRPVLAAALAALVVASVPAALAQADAGPSAADPETIVLASGATATVATPGPDGTLVGDGFTSGSVVVTSAQMEQALGELVAEYQRTGRAGVLRQSTVMVFPFGHSQPVLAAAPLRASVIELQPGETVLGIVAGDTERFAIEQTQTGPAGRVPLVVVKPLAHDVTTNLVVSTDRRVYHVTLDSAPAPRRARSRRARRAEAQNPQPRYARHIRFYYPDDALAGTAYGPRAAEAAAVAARSAEPTLEDLASLDDLSFNYQTVGDRQAREMVARVFDDGVHTYVQLDPAQLRGGTVPVLYVQGPGGEREVLNYAYDDGTYVTDRTADVFELVLGATVRTGFLGLGGTRQVERSVRILRAND</sequence>
<dbReference type="AlphaFoldDB" id="A0A271ITN9"/>
<comment type="caution">
    <text evidence="4">The sequence shown here is derived from an EMBL/GenBank/DDBJ whole genome shotgun (WGS) entry which is preliminary data.</text>
</comment>
<evidence type="ECO:0000256" key="1">
    <source>
        <dbReference type="ARBA" id="ARBA00006135"/>
    </source>
</evidence>
<dbReference type="Proteomes" id="UP000216339">
    <property type="component" value="Unassembled WGS sequence"/>
</dbReference>
<accession>A0A271ITN9</accession>
<comment type="similarity">
    <text evidence="1">Belongs to the TrbG/VirB9 family.</text>
</comment>
<dbReference type="InterPro" id="IPR038161">
    <property type="entry name" value="VirB9/CagX/TrbG_C_sf"/>
</dbReference>
<dbReference type="OrthoDB" id="9815808at2"/>